<organism evidence="1 2">
    <name type="scientific">Facklamia lactis</name>
    <dbReference type="NCBI Taxonomy" id="2749967"/>
    <lineage>
        <taxon>Bacteria</taxon>
        <taxon>Bacillati</taxon>
        <taxon>Bacillota</taxon>
        <taxon>Bacilli</taxon>
        <taxon>Lactobacillales</taxon>
        <taxon>Aerococcaceae</taxon>
        <taxon>Facklamia</taxon>
    </lineage>
</organism>
<sequence length="202" mass="23667">MAKRVKNNKKPQKNIKLTKTPLHKQDVIISFSYPNWIKGFKIKDFTTFTKDENEFVNNFIYIMYELIPYVYENWGDRRFGHCHSINELKGKRTEEARNKYISFIKTIHSEIFSSATESSQTDSKMGKDESESIEYQTGQLEDLDLYQIGLNGSVRVICGKVDNILYPLLIDHYHLGYDSQHYNSDDTSKYNYCPIESRNGNC</sequence>
<evidence type="ECO:0000313" key="1">
    <source>
        <dbReference type="EMBL" id="MBG9986223.1"/>
    </source>
</evidence>
<accession>A0ABS0LPZ3</accession>
<dbReference type="EMBL" id="JACBXQ010000002">
    <property type="protein sequence ID" value="MBG9986223.1"/>
    <property type="molecule type" value="Genomic_DNA"/>
</dbReference>
<keyword evidence="2" id="KW-1185">Reference proteome</keyword>
<protein>
    <submittedName>
        <fullName evidence="1">Uncharacterized protein</fullName>
    </submittedName>
</protein>
<name>A0ABS0LPZ3_9LACT</name>
<dbReference type="Proteomes" id="UP000721415">
    <property type="component" value="Unassembled WGS sequence"/>
</dbReference>
<proteinExistence type="predicted"/>
<comment type="caution">
    <text evidence="1">The sequence shown here is derived from an EMBL/GenBank/DDBJ whole genome shotgun (WGS) entry which is preliminary data.</text>
</comment>
<evidence type="ECO:0000313" key="2">
    <source>
        <dbReference type="Proteomes" id="UP000721415"/>
    </source>
</evidence>
<reference evidence="1 2" key="1">
    <citation type="submission" date="2020-07" db="EMBL/GenBank/DDBJ databases">
        <title>Facklamia lactis sp. nov., isolated from raw milk.</title>
        <authorList>
            <person name="Doll E.V."/>
            <person name="Huptas C."/>
            <person name="Staib L."/>
            <person name="Wenning M."/>
            <person name="Scherer S."/>
        </authorList>
    </citation>
    <scope>NUCLEOTIDE SEQUENCE [LARGE SCALE GENOMIC DNA]</scope>
    <source>
        <strain evidence="1 2">DSM 111018</strain>
    </source>
</reference>
<gene>
    <name evidence="1" type="ORF">HZY91_04870</name>
</gene>
<dbReference type="RefSeq" id="WP_197115134.1">
    <property type="nucleotide sequence ID" value="NZ_JACBXQ010000002.1"/>
</dbReference>